<dbReference type="InterPro" id="IPR021130">
    <property type="entry name" value="PRib-ATP_PPHydrolase-like"/>
</dbReference>
<evidence type="ECO:0000256" key="6">
    <source>
        <dbReference type="ARBA" id="ARBA00022605"/>
    </source>
</evidence>
<dbReference type="GO" id="GO:0000105">
    <property type="term" value="P:L-histidine biosynthetic process"/>
    <property type="evidence" value="ECO:0007669"/>
    <property type="project" value="UniProtKB-UniRule"/>
</dbReference>
<dbReference type="PANTHER" id="PTHR42945">
    <property type="entry name" value="HISTIDINE BIOSYNTHESIS BIFUNCTIONAL PROTEIN"/>
    <property type="match status" value="1"/>
</dbReference>
<feature type="region of interest" description="Disordered" evidence="12">
    <location>
        <begin position="92"/>
        <end position="115"/>
    </location>
</feature>
<keyword evidence="5 11" id="KW-0963">Cytoplasm</keyword>
<evidence type="ECO:0000256" key="7">
    <source>
        <dbReference type="ARBA" id="ARBA00022741"/>
    </source>
</evidence>
<dbReference type="GO" id="GO:0004636">
    <property type="term" value="F:phosphoribosyl-ATP diphosphatase activity"/>
    <property type="evidence" value="ECO:0007669"/>
    <property type="project" value="UniProtKB-UniRule"/>
</dbReference>
<evidence type="ECO:0000256" key="5">
    <source>
        <dbReference type="ARBA" id="ARBA00022490"/>
    </source>
</evidence>
<dbReference type="Proteomes" id="UP000515292">
    <property type="component" value="Chromosome"/>
</dbReference>
<dbReference type="PANTHER" id="PTHR42945:SF9">
    <property type="entry name" value="HISTIDINE BIOSYNTHESIS BIFUNCTIONAL PROTEIN HISIE"/>
    <property type="match status" value="1"/>
</dbReference>
<comment type="subcellular location">
    <subcellularLocation>
        <location evidence="2 11">Cytoplasm</location>
    </subcellularLocation>
</comment>
<evidence type="ECO:0000256" key="8">
    <source>
        <dbReference type="ARBA" id="ARBA00022801"/>
    </source>
</evidence>
<dbReference type="NCBIfam" id="NF001611">
    <property type="entry name" value="PRK00400.1-3"/>
    <property type="match status" value="1"/>
</dbReference>
<sequence length="115" mass="12399">MTDLGPLARLDDTIRARRTADPATSYVARLLHEGRAKIAKKLGEEATETVIAALSENDTALTAEAADLLFHLLLVLAERDIPLASVMAELARREGTSGLTEKAARPNALPRRDTP</sequence>
<dbReference type="Gene3D" id="1.10.287.1080">
    <property type="entry name" value="MazG-like"/>
    <property type="match status" value="1"/>
</dbReference>
<accession>A0A7G5IFE7</accession>
<dbReference type="SUPFAM" id="SSF101386">
    <property type="entry name" value="all-alpha NTP pyrophosphatases"/>
    <property type="match status" value="1"/>
</dbReference>
<keyword evidence="9 11" id="KW-0067">ATP-binding</keyword>
<evidence type="ECO:0000256" key="10">
    <source>
        <dbReference type="ARBA" id="ARBA00023102"/>
    </source>
</evidence>
<keyword evidence="6 11" id="KW-0028">Amino-acid biosynthesis</keyword>
<evidence type="ECO:0000256" key="2">
    <source>
        <dbReference type="ARBA" id="ARBA00004496"/>
    </source>
</evidence>
<comment type="pathway">
    <text evidence="3 11">Amino-acid biosynthesis; L-histidine biosynthesis; L-histidine from 5-phospho-alpha-D-ribose 1-diphosphate: step 2/9.</text>
</comment>
<reference evidence="13 14" key="1">
    <citation type="submission" date="2020-07" db="EMBL/GenBank/DDBJ databases">
        <title>Complete genome sequence for Sandaracinobacter sp. M6.</title>
        <authorList>
            <person name="Tang Y."/>
            <person name="Liu Q."/>
            <person name="Guo Z."/>
            <person name="Lei P."/>
            <person name="Huang B."/>
        </authorList>
    </citation>
    <scope>NUCLEOTIDE SEQUENCE [LARGE SCALE GENOMIC DNA]</scope>
    <source>
        <strain evidence="13 14">M6</strain>
    </source>
</reference>
<keyword evidence="7 11" id="KW-0547">Nucleotide-binding</keyword>
<evidence type="ECO:0000313" key="14">
    <source>
        <dbReference type="Proteomes" id="UP000515292"/>
    </source>
</evidence>
<comment type="similarity">
    <text evidence="4 11">Belongs to the PRA-PH family.</text>
</comment>
<evidence type="ECO:0000256" key="11">
    <source>
        <dbReference type="HAMAP-Rule" id="MF_01020"/>
    </source>
</evidence>
<dbReference type="RefSeq" id="WP_182294934.1">
    <property type="nucleotide sequence ID" value="NZ_CP059851.1"/>
</dbReference>
<proteinExistence type="inferred from homology"/>
<gene>
    <name evidence="11" type="primary">hisE</name>
    <name evidence="13" type="ORF">H3309_12015</name>
</gene>
<dbReference type="CDD" id="cd11534">
    <property type="entry name" value="NTP-PPase_HisIE_like"/>
    <property type="match status" value="1"/>
</dbReference>
<dbReference type="EC" id="3.6.1.31" evidence="11"/>
<dbReference type="AlphaFoldDB" id="A0A7G5IFE7"/>
<evidence type="ECO:0000256" key="12">
    <source>
        <dbReference type="SAM" id="MobiDB-lite"/>
    </source>
</evidence>
<evidence type="ECO:0000313" key="13">
    <source>
        <dbReference type="EMBL" id="QMW22089.1"/>
    </source>
</evidence>
<evidence type="ECO:0000256" key="4">
    <source>
        <dbReference type="ARBA" id="ARBA00009392"/>
    </source>
</evidence>
<name>A0A7G5IFE7_9SPHN</name>
<dbReference type="KEGG" id="sand:H3309_12015"/>
<keyword evidence="14" id="KW-1185">Reference proteome</keyword>
<protein>
    <recommendedName>
        <fullName evidence="11">Phosphoribosyl-ATP pyrophosphatase</fullName>
        <shortName evidence="11">PRA-PH</shortName>
        <ecNumber evidence="11">3.6.1.31</ecNumber>
    </recommendedName>
</protein>
<comment type="catalytic activity">
    <reaction evidence="1 11">
        <text>1-(5-phospho-beta-D-ribosyl)-ATP + H2O = 1-(5-phospho-beta-D-ribosyl)-5'-AMP + diphosphate + H(+)</text>
        <dbReference type="Rhea" id="RHEA:22828"/>
        <dbReference type="ChEBI" id="CHEBI:15377"/>
        <dbReference type="ChEBI" id="CHEBI:15378"/>
        <dbReference type="ChEBI" id="CHEBI:33019"/>
        <dbReference type="ChEBI" id="CHEBI:59457"/>
        <dbReference type="ChEBI" id="CHEBI:73183"/>
        <dbReference type="EC" id="3.6.1.31"/>
    </reaction>
</comment>
<dbReference type="NCBIfam" id="TIGR03188">
    <property type="entry name" value="histidine_hisI"/>
    <property type="match status" value="1"/>
</dbReference>
<dbReference type="Pfam" id="PF01503">
    <property type="entry name" value="PRA-PH"/>
    <property type="match status" value="1"/>
</dbReference>
<dbReference type="HAMAP" id="MF_01020">
    <property type="entry name" value="HisE"/>
    <property type="match status" value="1"/>
</dbReference>
<keyword evidence="10 11" id="KW-0368">Histidine biosynthesis</keyword>
<evidence type="ECO:0000256" key="1">
    <source>
        <dbReference type="ARBA" id="ARBA00001460"/>
    </source>
</evidence>
<dbReference type="EMBL" id="CP059851">
    <property type="protein sequence ID" value="QMW22089.1"/>
    <property type="molecule type" value="Genomic_DNA"/>
</dbReference>
<keyword evidence="8 11" id="KW-0378">Hydrolase</keyword>
<evidence type="ECO:0000256" key="9">
    <source>
        <dbReference type="ARBA" id="ARBA00022840"/>
    </source>
</evidence>
<dbReference type="InterPro" id="IPR008179">
    <property type="entry name" value="HisE"/>
</dbReference>
<dbReference type="UniPathway" id="UPA00031">
    <property type="reaction ID" value="UER00007"/>
</dbReference>
<evidence type="ECO:0000256" key="3">
    <source>
        <dbReference type="ARBA" id="ARBA00005204"/>
    </source>
</evidence>
<dbReference type="GO" id="GO:0005737">
    <property type="term" value="C:cytoplasm"/>
    <property type="evidence" value="ECO:0007669"/>
    <property type="project" value="UniProtKB-SubCell"/>
</dbReference>
<dbReference type="GO" id="GO:0005524">
    <property type="term" value="F:ATP binding"/>
    <property type="evidence" value="ECO:0007669"/>
    <property type="project" value="UniProtKB-KW"/>
</dbReference>
<organism evidence="13 14">
    <name type="scientific">Sandaracinobacteroides saxicola</name>
    <dbReference type="NCBI Taxonomy" id="2759707"/>
    <lineage>
        <taxon>Bacteria</taxon>
        <taxon>Pseudomonadati</taxon>
        <taxon>Pseudomonadota</taxon>
        <taxon>Alphaproteobacteria</taxon>
        <taxon>Sphingomonadales</taxon>
        <taxon>Sphingosinicellaceae</taxon>
        <taxon>Sandaracinobacteroides</taxon>
    </lineage>
</organism>
<dbReference type="NCBIfam" id="NF001613">
    <property type="entry name" value="PRK00400.1-5"/>
    <property type="match status" value="1"/>
</dbReference>